<protein>
    <recommendedName>
        <fullName evidence="3">DUF5004 domain-containing protein</fullName>
    </recommendedName>
</protein>
<dbReference type="InterPro" id="IPR032168">
    <property type="entry name" value="DUF5004"/>
</dbReference>
<dbReference type="Pfam" id="PF16395">
    <property type="entry name" value="DUF5004"/>
    <property type="match status" value="1"/>
</dbReference>
<reference evidence="1 2" key="1">
    <citation type="submission" date="2017-02" db="EMBL/GenBank/DDBJ databases">
        <authorList>
            <person name="Peterson S.W."/>
        </authorList>
    </citation>
    <scope>NUCLEOTIDE SEQUENCE [LARGE SCALE GENOMIC DNA]</scope>
    <source>
        <strain evidence="1 2">DSM 18108</strain>
    </source>
</reference>
<gene>
    <name evidence="1" type="ORF">SAMN05660461_5886</name>
</gene>
<accession>A0A1T5PBD2</accession>
<dbReference type="AlphaFoldDB" id="A0A1T5PBD2"/>
<sequence>MMKSRFHICLLMPILVLFINSCHRNEILVPEPVKDIAGEWRIVKAVRNGVDITTLTDFTKFRIRFTTDLQYTIENPLPFIVSKNGSYALDDPKYPFRISFSQTGISNPVSTTFTYPVVNGKRNINFTFSPGCAANTYDYTLERLNP</sequence>
<keyword evidence="2" id="KW-1185">Reference proteome</keyword>
<organism evidence="1 2">
    <name type="scientific">Chitinophaga ginsengisegetis</name>
    <dbReference type="NCBI Taxonomy" id="393003"/>
    <lineage>
        <taxon>Bacteria</taxon>
        <taxon>Pseudomonadati</taxon>
        <taxon>Bacteroidota</taxon>
        <taxon>Chitinophagia</taxon>
        <taxon>Chitinophagales</taxon>
        <taxon>Chitinophagaceae</taxon>
        <taxon>Chitinophaga</taxon>
    </lineage>
</organism>
<dbReference type="Proteomes" id="UP000190166">
    <property type="component" value="Unassembled WGS sequence"/>
</dbReference>
<dbReference type="EMBL" id="FUZZ01000006">
    <property type="protein sequence ID" value="SKD09986.1"/>
    <property type="molecule type" value="Genomic_DNA"/>
</dbReference>
<evidence type="ECO:0000313" key="1">
    <source>
        <dbReference type="EMBL" id="SKD09986.1"/>
    </source>
</evidence>
<evidence type="ECO:0008006" key="3">
    <source>
        <dbReference type="Google" id="ProtNLM"/>
    </source>
</evidence>
<evidence type="ECO:0000313" key="2">
    <source>
        <dbReference type="Proteomes" id="UP000190166"/>
    </source>
</evidence>
<name>A0A1T5PBD2_9BACT</name>
<dbReference type="STRING" id="393003.SAMN05660461_5886"/>
<proteinExistence type="predicted"/>